<dbReference type="EMBL" id="BLXT01007171">
    <property type="protein sequence ID" value="GFO37087.1"/>
    <property type="molecule type" value="Genomic_DNA"/>
</dbReference>
<protein>
    <submittedName>
        <fullName evidence="1">Uncharacterized protein</fullName>
    </submittedName>
</protein>
<reference evidence="1 2" key="1">
    <citation type="journal article" date="2021" name="Elife">
        <title>Chloroplast acquisition without the gene transfer in kleptoplastic sea slugs, Plakobranchus ocellatus.</title>
        <authorList>
            <person name="Maeda T."/>
            <person name="Takahashi S."/>
            <person name="Yoshida T."/>
            <person name="Shimamura S."/>
            <person name="Takaki Y."/>
            <person name="Nagai Y."/>
            <person name="Toyoda A."/>
            <person name="Suzuki Y."/>
            <person name="Arimoto A."/>
            <person name="Ishii H."/>
            <person name="Satoh N."/>
            <person name="Nishiyama T."/>
            <person name="Hasebe M."/>
            <person name="Maruyama T."/>
            <person name="Minagawa J."/>
            <person name="Obokata J."/>
            <person name="Shigenobu S."/>
        </authorList>
    </citation>
    <scope>NUCLEOTIDE SEQUENCE [LARGE SCALE GENOMIC DNA]</scope>
</reference>
<organism evidence="1 2">
    <name type="scientific">Plakobranchus ocellatus</name>
    <dbReference type="NCBI Taxonomy" id="259542"/>
    <lineage>
        <taxon>Eukaryota</taxon>
        <taxon>Metazoa</taxon>
        <taxon>Spiralia</taxon>
        <taxon>Lophotrochozoa</taxon>
        <taxon>Mollusca</taxon>
        <taxon>Gastropoda</taxon>
        <taxon>Heterobranchia</taxon>
        <taxon>Euthyneura</taxon>
        <taxon>Panpulmonata</taxon>
        <taxon>Sacoglossa</taxon>
        <taxon>Placobranchoidea</taxon>
        <taxon>Plakobranchidae</taxon>
        <taxon>Plakobranchus</taxon>
    </lineage>
</organism>
<proteinExistence type="predicted"/>
<accession>A0AAV4CYR5</accession>
<gene>
    <name evidence="1" type="ORF">PoB_006359200</name>
</gene>
<keyword evidence="2" id="KW-1185">Reference proteome</keyword>
<comment type="caution">
    <text evidence="1">The sequence shown here is derived from an EMBL/GenBank/DDBJ whole genome shotgun (WGS) entry which is preliminary data.</text>
</comment>
<name>A0AAV4CYR5_9GAST</name>
<evidence type="ECO:0000313" key="1">
    <source>
        <dbReference type="EMBL" id="GFO37087.1"/>
    </source>
</evidence>
<sequence>MAHEISPSTLLNTSILIVWRFYEIPSPSFDDTGMELNAESPRTSSIKPGRRCRGSNPLQKSLCRFKGGLDFHCATDAPSGEQIDIMPRASIPQRAHLPILQTVLRHPIFTSFSRMFGALMAQWVTNSPRKPHRPLYRRFELSADAKIDDDQTALNVSLIGEMG</sequence>
<evidence type="ECO:0000313" key="2">
    <source>
        <dbReference type="Proteomes" id="UP000735302"/>
    </source>
</evidence>
<dbReference type="Proteomes" id="UP000735302">
    <property type="component" value="Unassembled WGS sequence"/>
</dbReference>
<dbReference type="AlphaFoldDB" id="A0AAV4CYR5"/>